<proteinExistence type="predicted"/>
<feature type="domain" description="C-type lectin" evidence="1">
    <location>
        <begin position="1"/>
        <end position="116"/>
    </location>
</feature>
<protein>
    <recommendedName>
        <fullName evidence="1">C-type lectin domain-containing protein</fullName>
    </recommendedName>
</protein>
<evidence type="ECO:0000313" key="3">
    <source>
        <dbReference type="Proteomes" id="UP000693946"/>
    </source>
</evidence>
<gene>
    <name evidence="2" type="ORF">JOB18_030673</name>
</gene>
<evidence type="ECO:0000259" key="1">
    <source>
        <dbReference type="PROSITE" id="PS50041"/>
    </source>
</evidence>
<organism evidence="2 3">
    <name type="scientific">Solea senegalensis</name>
    <name type="common">Senegalese sole</name>
    <dbReference type="NCBI Taxonomy" id="28829"/>
    <lineage>
        <taxon>Eukaryota</taxon>
        <taxon>Metazoa</taxon>
        <taxon>Chordata</taxon>
        <taxon>Craniata</taxon>
        <taxon>Vertebrata</taxon>
        <taxon>Euteleostomi</taxon>
        <taxon>Actinopterygii</taxon>
        <taxon>Neopterygii</taxon>
        <taxon>Teleostei</taxon>
        <taxon>Neoteleostei</taxon>
        <taxon>Acanthomorphata</taxon>
        <taxon>Carangaria</taxon>
        <taxon>Pleuronectiformes</taxon>
        <taxon>Pleuronectoidei</taxon>
        <taxon>Soleidae</taxon>
        <taxon>Solea</taxon>
    </lineage>
</organism>
<name>A0AAV6PU44_SOLSE</name>
<dbReference type="Pfam" id="PF00059">
    <property type="entry name" value="Lectin_C"/>
    <property type="match status" value="3"/>
</dbReference>
<dbReference type="Proteomes" id="UP000693946">
    <property type="component" value="Linkage Group LG9"/>
</dbReference>
<comment type="caution">
    <text evidence="2">The sequence shown here is derived from an EMBL/GenBank/DDBJ whole genome shotgun (WGS) entry which is preliminary data.</text>
</comment>
<accession>A0AAV6PU44</accession>
<dbReference type="PROSITE" id="PS00615">
    <property type="entry name" value="C_TYPE_LECTIN_1"/>
    <property type="match status" value="1"/>
</dbReference>
<feature type="domain" description="C-type lectin" evidence="1">
    <location>
        <begin position="212"/>
        <end position="347"/>
    </location>
</feature>
<reference evidence="2 3" key="1">
    <citation type="journal article" date="2021" name="Sci. Rep.">
        <title>Chromosome anchoring in Senegalese sole (Solea senegalensis) reveals sex-associated markers and genome rearrangements in flatfish.</title>
        <authorList>
            <person name="Guerrero-Cozar I."/>
            <person name="Gomez-Garrido J."/>
            <person name="Berbel C."/>
            <person name="Martinez-Blanch J.F."/>
            <person name="Alioto T."/>
            <person name="Claros M.G."/>
            <person name="Gagnaire P.A."/>
            <person name="Manchado M."/>
        </authorList>
    </citation>
    <scope>NUCLEOTIDE SEQUENCE [LARGE SCALE GENOMIC DNA]</scope>
    <source>
        <strain evidence="2">Sse05_10M</strain>
    </source>
</reference>
<evidence type="ECO:0000313" key="2">
    <source>
        <dbReference type="EMBL" id="KAG7475398.1"/>
    </source>
</evidence>
<dbReference type="PANTHER" id="PTHR45784:SF5">
    <property type="entry name" value="C-TYPE LECTIN DOMAIN FAMILY 20 MEMBER A-RELATED"/>
    <property type="match status" value="1"/>
</dbReference>
<dbReference type="EMBL" id="JAGKHQ010000021">
    <property type="protein sequence ID" value="KAG7475398.1"/>
    <property type="molecule type" value="Genomic_DNA"/>
</dbReference>
<dbReference type="PROSITE" id="PS50041">
    <property type="entry name" value="C_TYPE_LECTIN_2"/>
    <property type="match status" value="3"/>
</dbReference>
<keyword evidence="3" id="KW-1185">Reference proteome</keyword>
<dbReference type="PANTHER" id="PTHR45784">
    <property type="entry name" value="C-TYPE LECTIN DOMAIN FAMILY 20 MEMBER A-RELATED"/>
    <property type="match status" value="1"/>
</dbReference>
<dbReference type="AlphaFoldDB" id="A0AAV6PU44"/>
<feature type="domain" description="C-type lectin" evidence="1">
    <location>
        <begin position="127"/>
        <end position="217"/>
    </location>
</feature>
<dbReference type="SMART" id="SM00034">
    <property type="entry name" value="CLECT"/>
    <property type="match status" value="2"/>
</dbReference>
<sequence length="356" mass="41648">MKYIYYPQRKTWTEARLHCQRKHIDLATWESLNQYSLRQWLREQTNNQVWIGLHRDPVEDSVWKSINVQTGEGLSGANLTQSSHWYKEHSGHCAVIGDDKMWHSVQCSTTSKVYCSVNDNIQNHGGKMNWYSASRYCRKRNSNLSTITTTNKHEINSYGWIGLYRQAENHWTWIGNMSSMYRNWAPGEPLTKDCGSVDRDFKWHSNECSKNMSFVCYDDKLVVVNENKTWEEALTHCKGIKAKCESPKCRLLYNSGRLYNSSYIRERIHKATTDEVWIGLRFLGGRWLWMTEPKLNVSSIQHKLKVQETLPQCPSMANCGALSKHDINDTNNWIIRDCTERRNFVCLKQCLWNGAS</sequence>
<dbReference type="InterPro" id="IPR001304">
    <property type="entry name" value="C-type_lectin-like"/>
</dbReference>
<dbReference type="InterPro" id="IPR018378">
    <property type="entry name" value="C-type_lectin_CS"/>
</dbReference>
<dbReference type="CDD" id="cd00037">
    <property type="entry name" value="CLECT"/>
    <property type="match status" value="1"/>
</dbReference>